<dbReference type="Gene3D" id="1.10.275.10">
    <property type="entry name" value="Fumarase/aspartase (N-terminal domain)"/>
    <property type="match status" value="1"/>
</dbReference>
<dbReference type="GO" id="GO:0042450">
    <property type="term" value="P:L-arginine biosynthetic process via ornithine"/>
    <property type="evidence" value="ECO:0007669"/>
    <property type="project" value="InterPro"/>
</dbReference>
<evidence type="ECO:0000259" key="1">
    <source>
        <dbReference type="Pfam" id="PF00206"/>
    </source>
</evidence>
<dbReference type="Proteomes" id="UP000472270">
    <property type="component" value="Unassembled WGS sequence"/>
</dbReference>
<dbReference type="AlphaFoldDB" id="A0A673MGW8"/>
<keyword evidence="3" id="KW-1185">Reference proteome</keyword>
<dbReference type="InterPro" id="IPR024083">
    <property type="entry name" value="Fumarase/histidase_N"/>
</dbReference>
<protein>
    <recommendedName>
        <fullName evidence="1">Fumarate lyase N-terminal domain-containing protein</fullName>
    </recommendedName>
</protein>
<dbReference type="InterPro" id="IPR009049">
    <property type="entry name" value="Argininosuccinate_lyase"/>
</dbReference>
<dbReference type="Pfam" id="PF00206">
    <property type="entry name" value="Lyase_1"/>
    <property type="match status" value="1"/>
</dbReference>
<proteinExistence type="predicted"/>
<dbReference type="SUPFAM" id="SSF48557">
    <property type="entry name" value="L-aspartase-like"/>
    <property type="match status" value="1"/>
</dbReference>
<dbReference type="InterPro" id="IPR022761">
    <property type="entry name" value="Fumarate_lyase_N"/>
</dbReference>
<dbReference type="PANTHER" id="PTHR43814:SF1">
    <property type="entry name" value="ARGININOSUCCINATE LYASE"/>
    <property type="match status" value="1"/>
</dbReference>
<evidence type="ECO:0000313" key="2">
    <source>
        <dbReference type="Ensembl" id="ENSSRHP00000089465.1"/>
    </source>
</evidence>
<feature type="domain" description="Fumarate lyase N-terminal" evidence="1">
    <location>
        <begin position="1"/>
        <end position="96"/>
    </location>
</feature>
<reference evidence="2" key="2">
    <citation type="submission" date="2025-09" db="UniProtKB">
        <authorList>
            <consortium name="Ensembl"/>
        </authorList>
    </citation>
    <scope>IDENTIFICATION</scope>
</reference>
<name>A0A673MGW8_9TELE</name>
<accession>A0A673MGW8</accession>
<dbReference type="Ensembl" id="ENSSRHT00000091879.1">
    <property type="protein sequence ID" value="ENSSRHP00000089465.1"/>
    <property type="gene ID" value="ENSSRHG00000044207.1"/>
</dbReference>
<dbReference type="PANTHER" id="PTHR43814">
    <property type="entry name" value="ARGININOSUCCINATE LYASE"/>
    <property type="match status" value="1"/>
</dbReference>
<reference evidence="2" key="1">
    <citation type="submission" date="2025-08" db="UniProtKB">
        <authorList>
            <consortium name="Ensembl"/>
        </authorList>
    </citation>
    <scope>IDENTIFICATION</scope>
</reference>
<dbReference type="InterPro" id="IPR008948">
    <property type="entry name" value="L-Aspartase-like"/>
</dbReference>
<dbReference type="GO" id="GO:0005829">
    <property type="term" value="C:cytosol"/>
    <property type="evidence" value="ECO:0007669"/>
    <property type="project" value="TreeGrafter"/>
</dbReference>
<dbReference type="GO" id="GO:0004056">
    <property type="term" value="F:argininosuccinate lyase activity"/>
    <property type="evidence" value="ECO:0007669"/>
    <property type="project" value="InterPro"/>
</dbReference>
<sequence>MEKFKASIAYDQRMWGADIKGSKAYVKALQKAGLVTQNEMEQILTGLDKVFDEWSKGKFKIKPGDEDIHTANERRLKEFIGNPAGKFHTGRSRNYQV</sequence>
<dbReference type="FunFam" id="1.10.275.10:FF:000002">
    <property type="entry name" value="Argininosuccinate lyase"/>
    <property type="match status" value="1"/>
</dbReference>
<organism evidence="2 3">
    <name type="scientific">Sinocyclocheilus rhinocerous</name>
    <dbReference type="NCBI Taxonomy" id="307959"/>
    <lineage>
        <taxon>Eukaryota</taxon>
        <taxon>Metazoa</taxon>
        <taxon>Chordata</taxon>
        <taxon>Craniata</taxon>
        <taxon>Vertebrata</taxon>
        <taxon>Euteleostomi</taxon>
        <taxon>Actinopterygii</taxon>
        <taxon>Neopterygii</taxon>
        <taxon>Teleostei</taxon>
        <taxon>Ostariophysi</taxon>
        <taxon>Cypriniformes</taxon>
        <taxon>Cyprinidae</taxon>
        <taxon>Cyprininae</taxon>
        <taxon>Sinocyclocheilus</taxon>
    </lineage>
</organism>
<evidence type="ECO:0000313" key="3">
    <source>
        <dbReference type="Proteomes" id="UP000472270"/>
    </source>
</evidence>